<feature type="binding site" evidence="8">
    <location>
        <position position="30"/>
    </location>
    <ligand>
        <name>UDP-N-acetyl-alpha-D-muramoyl-L-alanyl-D-glutamate</name>
        <dbReference type="ChEBI" id="CHEBI:83900"/>
    </ligand>
</feature>
<dbReference type="NCBIfam" id="NF001126">
    <property type="entry name" value="PRK00139.1-4"/>
    <property type="match status" value="1"/>
</dbReference>
<dbReference type="InterPro" id="IPR035911">
    <property type="entry name" value="MurE/MurF_N"/>
</dbReference>
<evidence type="ECO:0000313" key="14">
    <source>
        <dbReference type="Proteomes" id="UP000198625"/>
    </source>
</evidence>
<keyword evidence="8" id="KW-0460">Magnesium</keyword>
<dbReference type="SUPFAM" id="SSF63418">
    <property type="entry name" value="MurE/MurF N-terminal domain"/>
    <property type="match status" value="1"/>
</dbReference>
<organism evidence="13 14">
    <name type="scientific">Proteiniborus ethanoligenes</name>
    <dbReference type="NCBI Taxonomy" id="415015"/>
    <lineage>
        <taxon>Bacteria</taxon>
        <taxon>Bacillati</taxon>
        <taxon>Bacillota</taxon>
        <taxon>Clostridia</taxon>
        <taxon>Eubacteriales</taxon>
        <taxon>Proteiniborus</taxon>
    </lineage>
</organism>
<dbReference type="EMBL" id="FNQE01000019">
    <property type="protein sequence ID" value="SDZ10394.1"/>
    <property type="molecule type" value="Genomic_DNA"/>
</dbReference>
<evidence type="ECO:0000259" key="10">
    <source>
        <dbReference type="Pfam" id="PF01225"/>
    </source>
</evidence>
<dbReference type="STRING" id="415015.SAMN05660462_01866"/>
<dbReference type="InterPro" id="IPR036615">
    <property type="entry name" value="Mur_ligase_C_dom_sf"/>
</dbReference>
<evidence type="ECO:0000256" key="3">
    <source>
        <dbReference type="ARBA" id="ARBA00022618"/>
    </source>
</evidence>
<dbReference type="Pfam" id="PF02875">
    <property type="entry name" value="Mur_ligase_C"/>
    <property type="match status" value="1"/>
</dbReference>
<feature type="binding site" evidence="8">
    <location>
        <position position="152"/>
    </location>
    <ligand>
        <name>UDP-N-acetyl-alpha-D-muramoyl-L-alanyl-D-glutamate</name>
        <dbReference type="ChEBI" id="CHEBI:83900"/>
    </ligand>
</feature>
<keyword evidence="8" id="KW-0547">Nucleotide-binding</keyword>
<comment type="caution">
    <text evidence="8">Lacks conserved residue(s) required for the propagation of feature annotation.</text>
</comment>
<dbReference type="Pfam" id="PF01225">
    <property type="entry name" value="Mur_ligase"/>
    <property type="match status" value="1"/>
</dbReference>
<keyword evidence="8" id="KW-0963">Cytoplasm</keyword>
<gene>
    <name evidence="8" type="primary">murE</name>
    <name evidence="13" type="ORF">SAMN05660462_01866</name>
</gene>
<dbReference type="Gene3D" id="3.90.190.20">
    <property type="entry name" value="Mur ligase, C-terminal domain"/>
    <property type="match status" value="1"/>
</dbReference>
<dbReference type="PANTHER" id="PTHR23135">
    <property type="entry name" value="MUR LIGASE FAMILY MEMBER"/>
    <property type="match status" value="1"/>
</dbReference>
<evidence type="ECO:0000256" key="1">
    <source>
        <dbReference type="ARBA" id="ARBA00004752"/>
    </source>
</evidence>
<dbReference type="PANTHER" id="PTHR23135:SF4">
    <property type="entry name" value="UDP-N-ACETYLMURAMOYL-L-ALANYL-D-GLUTAMATE--2,6-DIAMINOPIMELATE LIGASE MURE HOMOLOG, CHLOROPLASTIC"/>
    <property type="match status" value="1"/>
</dbReference>
<dbReference type="Pfam" id="PF08245">
    <property type="entry name" value="Mur_ligase_M"/>
    <property type="match status" value="1"/>
</dbReference>
<dbReference type="GO" id="GO:0009252">
    <property type="term" value="P:peptidoglycan biosynthetic process"/>
    <property type="evidence" value="ECO:0007669"/>
    <property type="project" value="UniProtKB-UniRule"/>
</dbReference>
<dbReference type="Proteomes" id="UP000198625">
    <property type="component" value="Unassembled WGS sequence"/>
</dbReference>
<keyword evidence="6 8" id="KW-0131">Cell cycle</keyword>
<dbReference type="GO" id="GO:0071555">
    <property type="term" value="P:cell wall organization"/>
    <property type="evidence" value="ECO:0007669"/>
    <property type="project" value="UniProtKB-KW"/>
</dbReference>
<dbReference type="InterPro" id="IPR005761">
    <property type="entry name" value="UDP-N-AcMur-Glu-dNH2Pim_ligase"/>
</dbReference>
<evidence type="ECO:0000256" key="9">
    <source>
        <dbReference type="RuleBase" id="RU004135"/>
    </source>
</evidence>
<dbReference type="Gene3D" id="3.40.1190.10">
    <property type="entry name" value="Mur-like, catalytic domain"/>
    <property type="match status" value="1"/>
</dbReference>
<feature type="binding site" evidence="8">
    <location>
        <begin position="153"/>
        <end position="154"/>
    </location>
    <ligand>
        <name>UDP-N-acetyl-alpha-D-muramoyl-L-alanyl-D-glutamate</name>
        <dbReference type="ChEBI" id="CHEBI:83900"/>
    </ligand>
</feature>
<dbReference type="InterPro" id="IPR036565">
    <property type="entry name" value="Mur-like_cat_sf"/>
</dbReference>
<dbReference type="SUPFAM" id="SSF53244">
    <property type="entry name" value="MurD-like peptide ligases, peptide-binding domain"/>
    <property type="match status" value="1"/>
</dbReference>
<dbReference type="GO" id="GO:0000287">
    <property type="term" value="F:magnesium ion binding"/>
    <property type="evidence" value="ECO:0007669"/>
    <property type="project" value="UniProtKB-UniRule"/>
</dbReference>
<comment type="subcellular location">
    <subcellularLocation>
        <location evidence="8 9">Cytoplasm</location>
    </subcellularLocation>
</comment>
<feature type="binding site" evidence="8">
    <location>
        <position position="188"/>
    </location>
    <ligand>
        <name>UDP-N-acetyl-alpha-D-muramoyl-L-alanyl-D-glutamate</name>
        <dbReference type="ChEBI" id="CHEBI:83900"/>
    </ligand>
</feature>
<evidence type="ECO:0000256" key="2">
    <source>
        <dbReference type="ARBA" id="ARBA00005898"/>
    </source>
</evidence>
<evidence type="ECO:0000259" key="12">
    <source>
        <dbReference type="Pfam" id="PF08245"/>
    </source>
</evidence>
<comment type="similarity">
    <text evidence="2 8">Belongs to the MurCDEF family. MurE subfamily.</text>
</comment>
<keyword evidence="4 8" id="KW-0133">Cell shape</keyword>
<dbReference type="GO" id="GO:0008360">
    <property type="term" value="P:regulation of cell shape"/>
    <property type="evidence" value="ECO:0007669"/>
    <property type="project" value="UniProtKB-KW"/>
</dbReference>
<evidence type="ECO:0000256" key="8">
    <source>
        <dbReference type="HAMAP-Rule" id="MF_00208"/>
    </source>
</evidence>
<feature type="modified residue" description="N6-carboxylysine" evidence="8">
    <location>
        <position position="220"/>
    </location>
</feature>
<dbReference type="GO" id="GO:0005737">
    <property type="term" value="C:cytoplasm"/>
    <property type="evidence" value="ECO:0007669"/>
    <property type="project" value="UniProtKB-SubCell"/>
</dbReference>
<dbReference type="SUPFAM" id="SSF53623">
    <property type="entry name" value="MurD-like peptide ligases, catalytic domain"/>
    <property type="match status" value="1"/>
</dbReference>
<name>A0A1H3QA20_9FIRM</name>
<proteinExistence type="inferred from homology"/>
<dbReference type="GO" id="GO:0005524">
    <property type="term" value="F:ATP binding"/>
    <property type="evidence" value="ECO:0007669"/>
    <property type="project" value="UniProtKB-UniRule"/>
</dbReference>
<comment type="function">
    <text evidence="8">Catalyzes the addition of an amino acid to the nucleotide precursor UDP-N-acetylmuramoyl-L-alanyl-D-glutamate (UMAG) in the biosynthesis of bacterial cell-wall peptidoglycan.</text>
</comment>
<dbReference type="GO" id="GO:0016881">
    <property type="term" value="F:acid-amino acid ligase activity"/>
    <property type="evidence" value="ECO:0007669"/>
    <property type="project" value="UniProtKB-UniRule"/>
</dbReference>
<evidence type="ECO:0000259" key="11">
    <source>
        <dbReference type="Pfam" id="PF02875"/>
    </source>
</evidence>
<dbReference type="NCBIfam" id="TIGR01085">
    <property type="entry name" value="murE"/>
    <property type="match status" value="1"/>
</dbReference>
<protein>
    <recommendedName>
        <fullName evidence="8">UDP-N-acetylmuramyl-tripeptide synthetase</fullName>
        <ecNumber evidence="8">6.3.2.-</ecNumber>
    </recommendedName>
    <alternativeName>
        <fullName evidence="8">UDP-MurNAc-tripeptide synthetase</fullName>
    </alternativeName>
</protein>
<keyword evidence="5 8" id="KW-0573">Peptidoglycan synthesis</keyword>
<dbReference type="UniPathway" id="UPA00219"/>
<comment type="pathway">
    <text evidence="1 8 9">Cell wall biogenesis; peptidoglycan biosynthesis.</text>
</comment>
<dbReference type="AlphaFoldDB" id="A0A1H3QA20"/>
<dbReference type="Gene3D" id="3.40.1390.10">
    <property type="entry name" value="MurE/MurF, N-terminal domain"/>
    <property type="match status" value="1"/>
</dbReference>
<accession>A0A1H3QA20</accession>
<dbReference type="HAMAP" id="MF_00208">
    <property type="entry name" value="MurE"/>
    <property type="match status" value="1"/>
</dbReference>
<feature type="binding site" evidence="8">
    <location>
        <position position="180"/>
    </location>
    <ligand>
        <name>UDP-N-acetyl-alpha-D-muramoyl-L-alanyl-D-glutamate</name>
        <dbReference type="ChEBI" id="CHEBI:83900"/>
    </ligand>
</feature>
<keyword evidence="7 8" id="KW-0961">Cell wall biogenesis/degradation</keyword>
<dbReference type="GO" id="GO:0051301">
    <property type="term" value="P:cell division"/>
    <property type="evidence" value="ECO:0007669"/>
    <property type="project" value="UniProtKB-KW"/>
</dbReference>
<keyword evidence="3 8" id="KW-0132">Cell division</keyword>
<evidence type="ECO:0000256" key="7">
    <source>
        <dbReference type="ARBA" id="ARBA00023316"/>
    </source>
</evidence>
<keyword evidence="8" id="KW-0067">ATP-binding</keyword>
<evidence type="ECO:0000313" key="13">
    <source>
        <dbReference type="EMBL" id="SDZ10394.1"/>
    </source>
</evidence>
<feature type="binding site" evidence="8">
    <location>
        <begin position="111"/>
        <end position="117"/>
    </location>
    <ligand>
        <name>ATP</name>
        <dbReference type="ChEBI" id="CHEBI:30616"/>
    </ligand>
</feature>
<comment type="PTM">
    <text evidence="8">Carboxylation is probably crucial for Mg(2+) binding and, consequently, for the gamma-phosphate positioning of ATP.</text>
</comment>
<feature type="domain" description="Mur ligase C-terminal" evidence="11">
    <location>
        <begin position="332"/>
        <end position="462"/>
    </location>
</feature>
<keyword evidence="14" id="KW-1185">Reference proteome</keyword>
<keyword evidence="8 13" id="KW-0436">Ligase</keyword>
<sequence length="494" mass="55089">MLLTRVIKELDYIKVAGELDIEISSIAYDSREVVDKSVFVAISGFSVDGHDFIQKAIENGAKTIILEKDVSIDADNITILKVEDSRKALAKISSNYYDNPTEKINMIGITGTNGKTSTSFLIKSIFEHSNRSIGLIGTIGTIIDNKLTQNKNTTPESLNLQQQFSEMVSVNTENCIMEVSSHALSLNRVASCNFNTSIFTNLSPDHLELHNSMEEYFHAKAKLFKMTNNYNIVNTDDEYGKRLVEELKELKAKTVTYGIGEGADIYATDIRYYAESTRYTANTPKGSIKIKINFPGEIYVYNSLAAVACAYCNDIELKDIQKGIELVKDIKGRFEIVYKDKDFKVIVDFAHTEDGLEKALRAIKPFTKGRLILVFGVYAAPGEKGSAKRRGMGMVAAKYSDIAIVTSDNPKDQDPNLIIKEIVEAMKEHSENYIAIVDREEAIKHAIQISNKDDIIFIAGKGHETSQKIGKVEVPFNETEIVTQIIKNSIKKIS</sequence>
<feature type="domain" description="Mur ligase N-terminal catalytic" evidence="10">
    <location>
        <begin position="22"/>
        <end position="97"/>
    </location>
</feature>
<evidence type="ECO:0000256" key="4">
    <source>
        <dbReference type="ARBA" id="ARBA00022960"/>
    </source>
</evidence>
<dbReference type="RefSeq" id="WP_091730247.1">
    <property type="nucleotide sequence ID" value="NZ_FNQE01000019.1"/>
</dbReference>
<evidence type="ECO:0000256" key="5">
    <source>
        <dbReference type="ARBA" id="ARBA00022984"/>
    </source>
</evidence>
<dbReference type="OrthoDB" id="9800958at2"/>
<feature type="domain" description="Mur ligase central" evidence="12">
    <location>
        <begin position="109"/>
        <end position="310"/>
    </location>
</feature>
<evidence type="ECO:0000256" key="6">
    <source>
        <dbReference type="ARBA" id="ARBA00023306"/>
    </source>
</evidence>
<dbReference type="EC" id="6.3.2.-" evidence="8"/>
<reference evidence="13 14" key="1">
    <citation type="submission" date="2016-10" db="EMBL/GenBank/DDBJ databases">
        <authorList>
            <person name="de Groot N.N."/>
        </authorList>
    </citation>
    <scope>NUCLEOTIDE SEQUENCE [LARGE SCALE GENOMIC DNA]</scope>
    <source>
        <strain evidence="13 14">DSM 21650</strain>
    </source>
</reference>
<dbReference type="InterPro" id="IPR013221">
    <property type="entry name" value="Mur_ligase_cen"/>
</dbReference>
<dbReference type="InterPro" id="IPR000713">
    <property type="entry name" value="Mur_ligase_N"/>
</dbReference>
<comment type="cofactor">
    <cofactor evidence="8">
        <name>Mg(2+)</name>
        <dbReference type="ChEBI" id="CHEBI:18420"/>
    </cofactor>
</comment>
<dbReference type="InterPro" id="IPR004101">
    <property type="entry name" value="Mur_ligase_C"/>
</dbReference>